<organism evidence="1 2">
    <name type="scientific">Cudoniella acicularis</name>
    <dbReference type="NCBI Taxonomy" id="354080"/>
    <lineage>
        <taxon>Eukaryota</taxon>
        <taxon>Fungi</taxon>
        <taxon>Dikarya</taxon>
        <taxon>Ascomycota</taxon>
        <taxon>Pezizomycotina</taxon>
        <taxon>Leotiomycetes</taxon>
        <taxon>Helotiales</taxon>
        <taxon>Tricladiaceae</taxon>
        <taxon>Cudoniella</taxon>
    </lineage>
</organism>
<evidence type="ECO:0000313" key="1">
    <source>
        <dbReference type="EMBL" id="KAF4625206.1"/>
    </source>
</evidence>
<gene>
    <name evidence="1" type="ORF">G7Y89_g12963</name>
</gene>
<dbReference type="EMBL" id="JAAMPI010001438">
    <property type="protein sequence ID" value="KAF4625206.1"/>
    <property type="molecule type" value="Genomic_DNA"/>
</dbReference>
<dbReference type="Gene3D" id="3.30.40.10">
    <property type="entry name" value="Zinc/RING finger domain, C3HC4 (zinc finger)"/>
    <property type="match status" value="1"/>
</dbReference>
<proteinExistence type="predicted"/>
<sequence>MSGFRSDSVYCEAPCNYEVRFYHPCCHANMKWEHQPQCWFTKAFRVRAPEGHNHAHCTSLTALLFEIDPEAAENLAMRNGSMALYPDSHSDTCQVMEAEVRYSYDLCPRCKVTRLPRGPTTVVLRKRRQQWIELAENFKAIWVNSPFTEMVKLPCGHIFHFTCAKNWFGGGRMMF</sequence>
<comment type="caution">
    <text evidence="1">The sequence shown here is derived from an EMBL/GenBank/DDBJ whole genome shotgun (WGS) entry which is preliminary data.</text>
</comment>
<dbReference type="AlphaFoldDB" id="A0A8H4RAT7"/>
<dbReference type="OrthoDB" id="7759664at2759"/>
<dbReference type="InterPro" id="IPR013083">
    <property type="entry name" value="Znf_RING/FYVE/PHD"/>
</dbReference>
<name>A0A8H4RAT7_9HELO</name>
<protein>
    <submittedName>
        <fullName evidence="1">Uncharacterized protein</fullName>
    </submittedName>
</protein>
<evidence type="ECO:0000313" key="2">
    <source>
        <dbReference type="Proteomes" id="UP000566819"/>
    </source>
</evidence>
<dbReference type="SUPFAM" id="SSF57850">
    <property type="entry name" value="RING/U-box"/>
    <property type="match status" value="1"/>
</dbReference>
<accession>A0A8H4RAT7</accession>
<dbReference type="Proteomes" id="UP000566819">
    <property type="component" value="Unassembled WGS sequence"/>
</dbReference>
<reference evidence="1 2" key="1">
    <citation type="submission" date="2020-03" db="EMBL/GenBank/DDBJ databases">
        <title>Draft Genome Sequence of Cudoniella acicularis.</title>
        <authorList>
            <person name="Buettner E."/>
            <person name="Kellner H."/>
        </authorList>
    </citation>
    <scope>NUCLEOTIDE SEQUENCE [LARGE SCALE GENOMIC DNA]</scope>
    <source>
        <strain evidence="1 2">DSM 108380</strain>
    </source>
</reference>
<keyword evidence="2" id="KW-1185">Reference proteome</keyword>